<dbReference type="EMBL" id="JAHRIN010047178">
    <property type="protein sequence ID" value="MEQ2208008.1"/>
    <property type="molecule type" value="Genomic_DNA"/>
</dbReference>
<reference evidence="2 3" key="1">
    <citation type="submission" date="2021-06" db="EMBL/GenBank/DDBJ databases">
        <authorList>
            <person name="Palmer J.M."/>
        </authorList>
    </citation>
    <scope>NUCLEOTIDE SEQUENCE [LARGE SCALE GENOMIC DNA]</scope>
    <source>
        <strain evidence="2 3">XC_2019</strain>
        <tissue evidence="2">Muscle</tissue>
    </source>
</reference>
<protein>
    <submittedName>
        <fullName evidence="2">Uncharacterized protein</fullName>
    </submittedName>
</protein>
<keyword evidence="1" id="KW-0472">Membrane</keyword>
<feature type="transmembrane region" description="Helical" evidence="1">
    <location>
        <begin position="101"/>
        <end position="121"/>
    </location>
</feature>
<keyword evidence="1" id="KW-0812">Transmembrane</keyword>
<feature type="non-terminal residue" evidence="2">
    <location>
        <position position="1"/>
    </location>
</feature>
<evidence type="ECO:0000313" key="2">
    <source>
        <dbReference type="EMBL" id="MEQ2208008.1"/>
    </source>
</evidence>
<keyword evidence="1" id="KW-1133">Transmembrane helix</keyword>
<sequence length="122" mass="13516">VFSLAAALPLVRPDPHHPGCVPTDRNPYCHVIFDTHPAGCRWGWGIAARDPTVAFNGCIRCNIIKPLPAWCLLVSERDKGCLEKEGNYPGFSLLIIVKNMLFQRFSSLLLIVLLLFCSAVLV</sequence>
<accession>A0ABV0RIL5</accession>
<keyword evidence="3" id="KW-1185">Reference proteome</keyword>
<proteinExistence type="predicted"/>
<dbReference type="Proteomes" id="UP001434883">
    <property type="component" value="Unassembled WGS sequence"/>
</dbReference>
<name>A0ABV0RIL5_9TELE</name>
<gene>
    <name evidence="2" type="ORF">XENOCAPTIV_022934</name>
</gene>
<organism evidence="2 3">
    <name type="scientific">Xenoophorus captivus</name>
    <dbReference type="NCBI Taxonomy" id="1517983"/>
    <lineage>
        <taxon>Eukaryota</taxon>
        <taxon>Metazoa</taxon>
        <taxon>Chordata</taxon>
        <taxon>Craniata</taxon>
        <taxon>Vertebrata</taxon>
        <taxon>Euteleostomi</taxon>
        <taxon>Actinopterygii</taxon>
        <taxon>Neopterygii</taxon>
        <taxon>Teleostei</taxon>
        <taxon>Neoteleostei</taxon>
        <taxon>Acanthomorphata</taxon>
        <taxon>Ovalentaria</taxon>
        <taxon>Atherinomorphae</taxon>
        <taxon>Cyprinodontiformes</taxon>
        <taxon>Goodeidae</taxon>
        <taxon>Xenoophorus</taxon>
    </lineage>
</organism>
<evidence type="ECO:0000256" key="1">
    <source>
        <dbReference type="SAM" id="Phobius"/>
    </source>
</evidence>
<comment type="caution">
    <text evidence="2">The sequence shown here is derived from an EMBL/GenBank/DDBJ whole genome shotgun (WGS) entry which is preliminary data.</text>
</comment>
<evidence type="ECO:0000313" key="3">
    <source>
        <dbReference type="Proteomes" id="UP001434883"/>
    </source>
</evidence>